<reference evidence="1 2" key="1">
    <citation type="submission" date="2023-10" db="EMBL/GenBank/DDBJ databases">
        <title>Characterization of rhizosphere-enriched actinobacteria from wheat plants lab-grown on chernevaya soil.</title>
        <authorList>
            <person name="Tikhonova E.N."/>
            <person name="Konopkin A."/>
            <person name="Kravchenko I.K."/>
        </authorList>
    </citation>
    <scope>NUCLEOTIDE SEQUENCE [LARGE SCALE GENOMIC DNA]</scope>
    <source>
        <strain evidence="1 2">RR29</strain>
    </source>
</reference>
<dbReference type="EMBL" id="JAWMAJ010000051">
    <property type="protein sequence ID" value="MDV7217707.1"/>
    <property type="molecule type" value="Genomic_DNA"/>
</dbReference>
<gene>
    <name evidence="1" type="ORF">R5A26_17285</name>
</gene>
<evidence type="ECO:0000313" key="1">
    <source>
        <dbReference type="EMBL" id="MDV7217707.1"/>
    </source>
</evidence>
<protein>
    <submittedName>
        <fullName evidence="1">Uncharacterized protein</fullName>
    </submittedName>
</protein>
<evidence type="ECO:0000313" key="2">
    <source>
        <dbReference type="Proteomes" id="UP001187346"/>
    </source>
</evidence>
<dbReference type="Proteomes" id="UP001187346">
    <property type="component" value="Unassembled WGS sequence"/>
</dbReference>
<accession>A0ABU4FAT9</accession>
<proteinExistence type="predicted"/>
<organism evidence="1 2">
    <name type="scientific">Streptomyces prunicolor</name>
    <dbReference type="NCBI Taxonomy" id="67348"/>
    <lineage>
        <taxon>Bacteria</taxon>
        <taxon>Bacillati</taxon>
        <taxon>Actinomycetota</taxon>
        <taxon>Actinomycetes</taxon>
        <taxon>Kitasatosporales</taxon>
        <taxon>Streptomycetaceae</taxon>
        <taxon>Streptomyces</taxon>
    </lineage>
</organism>
<keyword evidence="2" id="KW-1185">Reference proteome</keyword>
<name>A0ABU4FAT9_9ACTN</name>
<comment type="caution">
    <text evidence="1">The sequence shown here is derived from an EMBL/GenBank/DDBJ whole genome shotgun (WGS) entry which is preliminary data.</text>
</comment>
<sequence length="56" mass="5854">MVDEGVEEALADGVVLVFGVADGAESDESSELEEHPVTARANKQVSPAAGFRKLLI</sequence>